<dbReference type="InterPro" id="IPR050744">
    <property type="entry name" value="AI-2_Isomerase_LsrG"/>
</dbReference>
<dbReference type="InterPro" id="IPR011008">
    <property type="entry name" value="Dimeric_a/b-barrel"/>
</dbReference>
<keyword evidence="4" id="KW-1185">Reference proteome</keyword>
<evidence type="ECO:0000313" key="3">
    <source>
        <dbReference type="EMBL" id="KAK9868986.1"/>
    </source>
</evidence>
<organism evidence="3 4">
    <name type="scientific">Apatococcus fuscideae</name>
    <dbReference type="NCBI Taxonomy" id="2026836"/>
    <lineage>
        <taxon>Eukaryota</taxon>
        <taxon>Viridiplantae</taxon>
        <taxon>Chlorophyta</taxon>
        <taxon>core chlorophytes</taxon>
        <taxon>Trebouxiophyceae</taxon>
        <taxon>Chlorellales</taxon>
        <taxon>Chlorellaceae</taxon>
        <taxon>Apatococcus</taxon>
    </lineage>
</organism>
<feature type="domain" description="ABM" evidence="2">
    <location>
        <begin position="63"/>
        <end position="155"/>
    </location>
</feature>
<comment type="caution">
    <text evidence="3">The sequence shown here is derived from an EMBL/GenBank/DDBJ whole genome shotgun (WGS) entry which is preliminary data.</text>
</comment>
<accession>A0AAW1TL44</accession>
<dbReference type="PANTHER" id="PTHR33336">
    <property type="entry name" value="QUINOL MONOOXYGENASE YGIN-RELATED"/>
    <property type="match status" value="1"/>
</dbReference>
<dbReference type="AlphaFoldDB" id="A0AAW1TL44"/>
<gene>
    <name evidence="3" type="ORF">WJX84_003803</name>
</gene>
<name>A0AAW1TL44_9CHLO</name>
<sequence length="156" mass="17292">MKSTAMIVCVASLLLASPAFASTRSSMQNGMASTGLEVIQLITNSLGGELSSSQNKDPEDKKAYVLIDYAVPPSKQTEFISAFEKTASKTKDEEGSVVYTLSRTIDENLTFYLYSEWTGMKAVGEHFNSTYLKEYLKTIAELNVVWKLHILEPVVY</sequence>
<evidence type="ECO:0000313" key="4">
    <source>
        <dbReference type="Proteomes" id="UP001485043"/>
    </source>
</evidence>
<dbReference type="EMBL" id="JALJOV010000003">
    <property type="protein sequence ID" value="KAK9868986.1"/>
    <property type="molecule type" value="Genomic_DNA"/>
</dbReference>
<proteinExistence type="predicted"/>
<feature type="chain" id="PRO_5043452612" description="ABM domain-containing protein" evidence="1">
    <location>
        <begin position="22"/>
        <end position="156"/>
    </location>
</feature>
<feature type="signal peptide" evidence="1">
    <location>
        <begin position="1"/>
        <end position="21"/>
    </location>
</feature>
<protein>
    <recommendedName>
        <fullName evidence="2">ABM domain-containing protein</fullName>
    </recommendedName>
</protein>
<dbReference type="SUPFAM" id="SSF54909">
    <property type="entry name" value="Dimeric alpha+beta barrel"/>
    <property type="match status" value="1"/>
</dbReference>
<dbReference type="Gene3D" id="3.30.70.100">
    <property type="match status" value="1"/>
</dbReference>
<dbReference type="Pfam" id="PF03992">
    <property type="entry name" value="ABM"/>
    <property type="match status" value="1"/>
</dbReference>
<keyword evidence="1" id="KW-0732">Signal</keyword>
<evidence type="ECO:0000256" key="1">
    <source>
        <dbReference type="SAM" id="SignalP"/>
    </source>
</evidence>
<dbReference type="Proteomes" id="UP001485043">
    <property type="component" value="Unassembled WGS sequence"/>
</dbReference>
<dbReference type="GO" id="GO:0003824">
    <property type="term" value="F:catalytic activity"/>
    <property type="evidence" value="ECO:0007669"/>
    <property type="project" value="TreeGrafter"/>
</dbReference>
<dbReference type="InterPro" id="IPR007138">
    <property type="entry name" value="ABM_dom"/>
</dbReference>
<dbReference type="PROSITE" id="PS51725">
    <property type="entry name" value="ABM"/>
    <property type="match status" value="1"/>
</dbReference>
<dbReference type="PANTHER" id="PTHR33336:SF15">
    <property type="entry name" value="ABM DOMAIN-CONTAINING PROTEIN"/>
    <property type="match status" value="1"/>
</dbReference>
<reference evidence="3 4" key="1">
    <citation type="journal article" date="2024" name="Nat. Commun.">
        <title>Phylogenomics reveals the evolutionary origins of lichenization in chlorophyte algae.</title>
        <authorList>
            <person name="Puginier C."/>
            <person name="Libourel C."/>
            <person name="Otte J."/>
            <person name="Skaloud P."/>
            <person name="Haon M."/>
            <person name="Grisel S."/>
            <person name="Petersen M."/>
            <person name="Berrin J.G."/>
            <person name="Delaux P.M."/>
            <person name="Dal Grande F."/>
            <person name="Keller J."/>
        </authorList>
    </citation>
    <scope>NUCLEOTIDE SEQUENCE [LARGE SCALE GENOMIC DNA]</scope>
    <source>
        <strain evidence="3 4">SAG 2523</strain>
    </source>
</reference>
<evidence type="ECO:0000259" key="2">
    <source>
        <dbReference type="PROSITE" id="PS51725"/>
    </source>
</evidence>